<dbReference type="EMBL" id="JABAYA010000131">
    <property type="protein sequence ID" value="KAF7724046.1"/>
    <property type="molecule type" value="Genomic_DNA"/>
</dbReference>
<sequence>MLPEKREQEANCRQLSLDMEQLDRRLLAINVEDELRELSLQQQLNAERLHDMLVETNSQIALVGEMQRDHSSASQSTRASSQAISRRIAGLQDPEISRLLRSFVTQLGAEGWKFEERFDSAHNRSVTEKVERYVLGQPSLVVNLSSLRGKICRLFDNQKQSKNCSAEKKDAMRTKARRQRCRQEKLKTRTKIFNKHRAAVVKEFGEDLGNILAKQLMSEEESKGEESPTLVIQEPSWRSSEANAFYARLDQLAAAERTRNSAVARQKVVVLKELPVPEAFSTIFSSRWRRP</sequence>
<proteinExistence type="predicted"/>
<dbReference type="OrthoDB" id="2296856at2759"/>
<dbReference type="InterPro" id="IPR028101">
    <property type="entry name" value="DUF4616"/>
</dbReference>
<evidence type="ECO:0000313" key="2">
    <source>
        <dbReference type="Proteomes" id="UP000605846"/>
    </source>
</evidence>
<reference evidence="1" key="1">
    <citation type="submission" date="2020-01" db="EMBL/GenBank/DDBJ databases">
        <title>Genome Sequencing of Three Apophysomyces-Like Fungal Strains Confirms a Novel Fungal Genus in the Mucoromycota with divergent Burkholderia-like Endosymbiotic Bacteria.</title>
        <authorList>
            <person name="Stajich J.E."/>
            <person name="Macias A.M."/>
            <person name="Carter-House D."/>
            <person name="Lovett B."/>
            <person name="Kasson L.R."/>
            <person name="Berry K."/>
            <person name="Grigoriev I."/>
            <person name="Chang Y."/>
            <person name="Spatafora J."/>
            <person name="Kasson M.T."/>
        </authorList>
    </citation>
    <scope>NUCLEOTIDE SEQUENCE</scope>
    <source>
        <strain evidence="1">NRRL A-21654</strain>
    </source>
</reference>
<dbReference type="Proteomes" id="UP000605846">
    <property type="component" value="Unassembled WGS sequence"/>
</dbReference>
<dbReference type="AlphaFoldDB" id="A0A8H7BQA3"/>
<gene>
    <name evidence="1" type="ORF">EC973_001422</name>
</gene>
<name>A0A8H7BQA3_9FUNG</name>
<protein>
    <submittedName>
        <fullName evidence="1">Uncharacterized protein</fullName>
    </submittedName>
</protein>
<dbReference type="PANTHER" id="PTHR14375">
    <property type="entry name" value="SIMILAR TO RIKEN CDNA 4931414P19"/>
    <property type="match status" value="1"/>
</dbReference>
<accession>A0A8H7BQA3</accession>
<keyword evidence="2" id="KW-1185">Reference proteome</keyword>
<comment type="caution">
    <text evidence="1">The sequence shown here is derived from an EMBL/GenBank/DDBJ whole genome shotgun (WGS) entry which is preliminary data.</text>
</comment>
<evidence type="ECO:0000313" key="1">
    <source>
        <dbReference type="EMBL" id="KAF7724046.1"/>
    </source>
</evidence>
<dbReference type="PANTHER" id="PTHR14375:SF2">
    <property type="entry name" value="SIMILAR TO RIKEN CDNA 4931414P19"/>
    <property type="match status" value="1"/>
</dbReference>
<organism evidence="1 2">
    <name type="scientific">Apophysomyces ossiformis</name>
    <dbReference type="NCBI Taxonomy" id="679940"/>
    <lineage>
        <taxon>Eukaryota</taxon>
        <taxon>Fungi</taxon>
        <taxon>Fungi incertae sedis</taxon>
        <taxon>Mucoromycota</taxon>
        <taxon>Mucoromycotina</taxon>
        <taxon>Mucoromycetes</taxon>
        <taxon>Mucorales</taxon>
        <taxon>Mucorineae</taxon>
        <taxon>Mucoraceae</taxon>
        <taxon>Apophysomyces</taxon>
    </lineage>
</organism>